<feature type="domain" description="SLH" evidence="5">
    <location>
        <begin position="479"/>
        <end position="542"/>
    </location>
</feature>
<dbReference type="SUPFAM" id="SSF158911">
    <property type="entry name" value="NEAT domain-like"/>
    <property type="match status" value="2"/>
</dbReference>
<feature type="domain" description="SLH" evidence="5">
    <location>
        <begin position="543"/>
        <end position="602"/>
    </location>
</feature>
<name>A0ABR8XHY2_9BACL</name>
<evidence type="ECO:0000256" key="2">
    <source>
        <dbReference type="ARBA" id="ARBA00022729"/>
    </source>
</evidence>
<dbReference type="Gene3D" id="2.60.40.1850">
    <property type="match status" value="2"/>
</dbReference>
<gene>
    <name evidence="6" type="ORF">H9632_00610</name>
</gene>
<dbReference type="InterPro" id="IPR001119">
    <property type="entry name" value="SLH_dom"/>
</dbReference>
<dbReference type="RefSeq" id="WP_191702198.1">
    <property type="nucleotide sequence ID" value="NZ_JACSPW010000001.1"/>
</dbReference>
<dbReference type="Pfam" id="PF05031">
    <property type="entry name" value="NEAT"/>
    <property type="match status" value="2"/>
</dbReference>
<comment type="subcellular location">
    <subcellularLocation>
        <location evidence="1">Cell envelope</location>
    </subcellularLocation>
</comment>
<feature type="domain" description="SLH" evidence="5">
    <location>
        <begin position="421"/>
        <end position="477"/>
    </location>
</feature>
<evidence type="ECO:0000259" key="5">
    <source>
        <dbReference type="PROSITE" id="PS51272"/>
    </source>
</evidence>
<evidence type="ECO:0000313" key="7">
    <source>
        <dbReference type="Proteomes" id="UP000600565"/>
    </source>
</evidence>
<feature type="chain" id="PRO_5045361860" evidence="3">
    <location>
        <begin position="27"/>
        <end position="602"/>
    </location>
</feature>
<evidence type="ECO:0000313" key="6">
    <source>
        <dbReference type="EMBL" id="MBD8031547.1"/>
    </source>
</evidence>
<protein>
    <submittedName>
        <fullName evidence="6">S-layer homology domain-containing protein</fullName>
    </submittedName>
</protein>
<proteinExistence type="predicted"/>
<feature type="signal peptide" evidence="3">
    <location>
        <begin position="1"/>
        <end position="26"/>
    </location>
</feature>
<keyword evidence="2 3" id="KW-0732">Signal</keyword>
<organism evidence="6 7">
    <name type="scientific">Solibacillus merdavium</name>
    <dbReference type="NCBI Taxonomy" id="2762218"/>
    <lineage>
        <taxon>Bacteria</taxon>
        <taxon>Bacillati</taxon>
        <taxon>Bacillota</taxon>
        <taxon>Bacilli</taxon>
        <taxon>Bacillales</taxon>
        <taxon>Caryophanaceae</taxon>
        <taxon>Solibacillus</taxon>
    </lineage>
</organism>
<dbReference type="InterPro" id="IPR051465">
    <property type="entry name" value="Cell_Envelope_Struct_Comp"/>
</dbReference>
<feature type="domain" description="NEAT" evidence="4">
    <location>
        <begin position="300"/>
        <end position="422"/>
    </location>
</feature>
<dbReference type="PANTHER" id="PTHR43308">
    <property type="entry name" value="OUTER MEMBRANE PROTEIN ALPHA-RELATED"/>
    <property type="match status" value="1"/>
</dbReference>
<sequence length="602" mass="64799">MVKKSKATKAVLASLLATSAIVPAMAVSAEVGGETTRTGEATTTAAAKTIDFKVDAPESLQRFIPTTGKLVERNGQQFINLELSDAVLGMVNSVTVAGQPAMAEFNGKKHINIPVTADYAPVEVTLNMTITFVGKDPVDYKVTLTPDAKSIKEATETTKPVEEAKEEKIFKVGKTFDSVADGTYDIKWDAYKDKVGNYKAITSHFSPDAKLIVKDGKYSVQLTITEDSKAMVPDVTIAGKNVVAKDGIVTLEIPSISDLHEASVHVVVPAMNMDKPYPFGFAIETANLELPKAEAAPAPAPVEATKMPVTVFKDGTKEQSIMQGTYLANEVMVTSTEGGYDVDVTFPQGQWLNDFKVEGATVALKSEETVGKNTVQIYTISLKDINEIYNATVDLTVDAAGVKYDSVHKVQLQFGEKKPVPVAAPFKDIANNGNKDAIVNLFNKGIFIAADNFNPGNNVTRAQFALMLNRALKLDVPAKAAFTDIVKYGDEAKKAINALNGYGIINGKTATTFAPAQDVTRKQAALMIYRLLEKNGYTATGDTAKFSDMPKEVEASKAISELNKLGIISGFEGKFNPENKLTRSQMAKILNNTLTVVEGLKK</sequence>
<reference evidence="6 7" key="1">
    <citation type="submission" date="2020-08" db="EMBL/GenBank/DDBJ databases">
        <title>A Genomic Blueprint of the Chicken Gut Microbiome.</title>
        <authorList>
            <person name="Gilroy R."/>
            <person name="Ravi A."/>
            <person name="Getino M."/>
            <person name="Pursley I."/>
            <person name="Horton D.L."/>
            <person name="Alikhan N.-F."/>
            <person name="Baker D."/>
            <person name="Gharbi K."/>
            <person name="Hall N."/>
            <person name="Watson M."/>
            <person name="Adriaenssens E.M."/>
            <person name="Foster-Nyarko E."/>
            <person name="Jarju S."/>
            <person name="Secka A."/>
            <person name="Antonio M."/>
            <person name="Oren A."/>
            <person name="Chaudhuri R."/>
            <person name="La Ragione R.M."/>
            <person name="Hildebrand F."/>
            <person name="Pallen M.J."/>
        </authorList>
    </citation>
    <scope>NUCLEOTIDE SEQUENCE [LARGE SCALE GENOMIC DNA]</scope>
    <source>
        <strain evidence="6 7">Sa1YVA6</strain>
    </source>
</reference>
<dbReference type="Pfam" id="PF00395">
    <property type="entry name" value="SLH"/>
    <property type="match status" value="3"/>
</dbReference>
<dbReference type="SMART" id="SM00725">
    <property type="entry name" value="NEAT"/>
    <property type="match status" value="2"/>
</dbReference>
<dbReference type="InterPro" id="IPR037250">
    <property type="entry name" value="NEAT_dom_sf"/>
</dbReference>
<dbReference type="Proteomes" id="UP000600565">
    <property type="component" value="Unassembled WGS sequence"/>
</dbReference>
<keyword evidence="7" id="KW-1185">Reference proteome</keyword>
<comment type="caution">
    <text evidence="6">The sequence shown here is derived from an EMBL/GenBank/DDBJ whole genome shotgun (WGS) entry which is preliminary data.</text>
</comment>
<evidence type="ECO:0000256" key="3">
    <source>
        <dbReference type="SAM" id="SignalP"/>
    </source>
</evidence>
<dbReference type="InterPro" id="IPR006635">
    <property type="entry name" value="NEAT_dom"/>
</dbReference>
<dbReference type="PANTHER" id="PTHR43308:SF1">
    <property type="entry name" value="OUTER MEMBRANE PROTEIN ALPHA"/>
    <property type="match status" value="1"/>
</dbReference>
<dbReference type="EMBL" id="JACSPW010000001">
    <property type="protein sequence ID" value="MBD8031547.1"/>
    <property type="molecule type" value="Genomic_DNA"/>
</dbReference>
<dbReference type="CDD" id="cd06920">
    <property type="entry name" value="NEAT"/>
    <property type="match status" value="2"/>
</dbReference>
<accession>A0ABR8XHY2</accession>
<evidence type="ECO:0000256" key="1">
    <source>
        <dbReference type="ARBA" id="ARBA00004196"/>
    </source>
</evidence>
<evidence type="ECO:0000259" key="4">
    <source>
        <dbReference type="PROSITE" id="PS50978"/>
    </source>
</evidence>
<dbReference type="PROSITE" id="PS51272">
    <property type="entry name" value="SLH"/>
    <property type="match status" value="3"/>
</dbReference>
<dbReference type="PROSITE" id="PS50978">
    <property type="entry name" value="NEAT"/>
    <property type="match status" value="1"/>
</dbReference>